<dbReference type="GO" id="GO:0005886">
    <property type="term" value="C:plasma membrane"/>
    <property type="evidence" value="ECO:0007669"/>
    <property type="project" value="UniProtKB-SubCell"/>
</dbReference>
<accession>A0A1C0B7U6</accession>
<dbReference type="CDD" id="cd11386">
    <property type="entry name" value="MCP_signal"/>
    <property type="match status" value="1"/>
</dbReference>
<dbReference type="GO" id="GO:0007165">
    <property type="term" value="P:signal transduction"/>
    <property type="evidence" value="ECO:0007669"/>
    <property type="project" value="UniProtKB-KW"/>
</dbReference>
<dbReference type="PANTHER" id="PTHR43531">
    <property type="entry name" value="PROTEIN ICFG"/>
    <property type="match status" value="1"/>
</dbReference>
<protein>
    <submittedName>
        <fullName evidence="12">Methyl-accepting chemotaxis protein IV</fullName>
    </submittedName>
</protein>
<feature type="transmembrane region" description="Helical" evidence="10">
    <location>
        <begin position="7"/>
        <end position="27"/>
    </location>
</feature>
<dbReference type="Proteomes" id="UP000093281">
    <property type="component" value="Unassembled WGS sequence"/>
</dbReference>
<dbReference type="Gene3D" id="1.10.287.950">
    <property type="entry name" value="Methyl-accepting chemotaxis protein"/>
    <property type="match status" value="1"/>
</dbReference>
<evidence type="ECO:0000256" key="9">
    <source>
        <dbReference type="SAM" id="Coils"/>
    </source>
</evidence>
<name>A0A1C0B7U6_9BACT</name>
<dbReference type="EMBL" id="LCUJ01000002">
    <property type="protein sequence ID" value="OCL99602.1"/>
    <property type="molecule type" value="Genomic_DNA"/>
</dbReference>
<keyword evidence="8" id="KW-0807">Transducer</keyword>
<keyword evidence="9" id="KW-0175">Coiled coil</keyword>
<evidence type="ECO:0000256" key="5">
    <source>
        <dbReference type="ARBA" id="ARBA00022989"/>
    </source>
</evidence>
<reference evidence="13" key="1">
    <citation type="submission" date="2015-05" db="EMBL/GenBank/DDBJ databases">
        <authorList>
            <person name="Rovetto F."/>
            <person name="Cocolin L."/>
            <person name="Illeghems K."/>
            <person name="Van Nieuwerburgh F."/>
            <person name="Houf K."/>
        </authorList>
    </citation>
    <scope>NUCLEOTIDE SEQUENCE [LARGE SCALE GENOMIC DNA]</scope>
    <source>
        <strain evidence="13">DU22</strain>
    </source>
</reference>
<evidence type="ECO:0000256" key="10">
    <source>
        <dbReference type="SAM" id="Phobius"/>
    </source>
</evidence>
<comment type="caution">
    <text evidence="12">The sequence shown here is derived from an EMBL/GenBank/DDBJ whole genome shotgun (WGS) entry which is preliminary data.</text>
</comment>
<dbReference type="InterPro" id="IPR029151">
    <property type="entry name" value="Sensor-like_sf"/>
</dbReference>
<keyword evidence="4 10" id="KW-0812">Transmembrane</keyword>
<evidence type="ECO:0000256" key="1">
    <source>
        <dbReference type="ARBA" id="ARBA00004651"/>
    </source>
</evidence>
<evidence type="ECO:0000256" key="8">
    <source>
        <dbReference type="PROSITE-ProRule" id="PRU00284"/>
    </source>
</evidence>
<feature type="coiled-coil region" evidence="9">
    <location>
        <begin position="626"/>
        <end position="653"/>
    </location>
</feature>
<dbReference type="InterPro" id="IPR004089">
    <property type="entry name" value="MCPsignal_dom"/>
</dbReference>
<dbReference type="SUPFAM" id="SSF103190">
    <property type="entry name" value="Sensory domain-like"/>
    <property type="match status" value="1"/>
</dbReference>
<feature type="transmembrane region" description="Helical" evidence="10">
    <location>
        <begin position="274"/>
        <end position="296"/>
    </location>
</feature>
<sequence length="716" mass="80103">MNLKAKIFVPVVIVIAISYIILGYFNLSNNYEINYKNIKEKEIGIVSREAHIIDEFLKFRKDLINSMSNKIVVFDKNDELEKIRTISNLSKETGGFSSVYIGYEDDGLMTRWSGKDSSPKIDNYDSRTRPWYKDAKSSLKSGFTKPYIDSATKRLAISIYSPIINIDKNLIGVVSSDLLLEDIVNNVLNIDLGSEGFAYLVDEEGNYLVHKNEELIGKESPIFKELRNTKQNFAEIKINEEDILVSMATISTSSWTLILQIDKKKAFAPIYEDLIKFFLISILFLILTVIGFIYILNSALTPLPKLQAGVINFFEYLKGNSKEIEDIRIDTKDEFYTMASRINEGISSVKQTLESDREFLNDVQEVMSKIELGYFNQNIKVNPTTKTLIHLKDTINSGLKNLKLNFEEINQTLDGYISMNYIKELDICSVDKNSTVEQLICKIGILRKTIIEMLKENKSNGNILNSSASNLLKNVDILNISSNKAAVSLEETAAALEEIMSTVNSNADNVVLMSKNAQVLRDSVKKGELLASETNHSMDEINTQVSSINEAIEVIDQIAFQTNILSLNAAVEAATAGEAGKGFAVVAQEVRNLANRSAEAAKEIKNIVEIATSKSHQGKDIANSMIEDYKELNDNITKTLDILENVANSSKEQQLGIEQITNAINSLDIQTQQNASIASKTNEIAISVNDISQVIIENVNTKEFEKKDEIDKTNID</sequence>
<dbReference type="InterPro" id="IPR033479">
    <property type="entry name" value="dCache_1"/>
</dbReference>
<evidence type="ECO:0000256" key="4">
    <source>
        <dbReference type="ARBA" id="ARBA00022692"/>
    </source>
</evidence>
<feature type="domain" description="Methyl-accepting transducer" evidence="11">
    <location>
        <begin position="460"/>
        <end position="689"/>
    </location>
</feature>
<evidence type="ECO:0000259" key="11">
    <source>
        <dbReference type="PROSITE" id="PS50111"/>
    </source>
</evidence>
<organism evidence="12 13">
    <name type="scientific">Aliarcobacter thereius</name>
    <dbReference type="NCBI Taxonomy" id="544718"/>
    <lineage>
        <taxon>Bacteria</taxon>
        <taxon>Pseudomonadati</taxon>
        <taxon>Campylobacterota</taxon>
        <taxon>Epsilonproteobacteria</taxon>
        <taxon>Campylobacterales</taxon>
        <taxon>Arcobacteraceae</taxon>
        <taxon>Aliarcobacter</taxon>
    </lineage>
</organism>
<comment type="similarity">
    <text evidence="7">Belongs to the methyl-accepting chemotaxis (MCP) protein family.</text>
</comment>
<evidence type="ECO:0000256" key="7">
    <source>
        <dbReference type="ARBA" id="ARBA00029447"/>
    </source>
</evidence>
<evidence type="ECO:0000256" key="2">
    <source>
        <dbReference type="ARBA" id="ARBA00022475"/>
    </source>
</evidence>
<dbReference type="InterPro" id="IPR051310">
    <property type="entry name" value="MCP_chemotaxis"/>
</dbReference>
<dbReference type="PROSITE" id="PS50111">
    <property type="entry name" value="CHEMOTAXIS_TRANSDUC_2"/>
    <property type="match status" value="1"/>
</dbReference>
<dbReference type="OrthoDB" id="5348717at2"/>
<comment type="subcellular location">
    <subcellularLocation>
        <location evidence="1">Cell membrane</location>
        <topology evidence="1">Multi-pass membrane protein</topology>
    </subcellularLocation>
</comment>
<dbReference type="Pfam" id="PF02743">
    <property type="entry name" value="dCache_1"/>
    <property type="match status" value="1"/>
</dbReference>
<gene>
    <name evidence="12" type="primary">tap_4</name>
    <name evidence="12" type="ORF">AAX29_00647</name>
</gene>
<evidence type="ECO:0000256" key="6">
    <source>
        <dbReference type="ARBA" id="ARBA00023136"/>
    </source>
</evidence>
<dbReference type="Pfam" id="PF00015">
    <property type="entry name" value="MCPsignal"/>
    <property type="match status" value="1"/>
</dbReference>
<dbReference type="Gene3D" id="3.30.450.20">
    <property type="entry name" value="PAS domain"/>
    <property type="match status" value="2"/>
</dbReference>
<dbReference type="CDD" id="cd18773">
    <property type="entry name" value="PDC1_HK_sensor"/>
    <property type="match status" value="1"/>
</dbReference>
<dbReference type="SUPFAM" id="SSF58104">
    <property type="entry name" value="Methyl-accepting chemotaxis protein (MCP) signaling domain"/>
    <property type="match status" value="1"/>
</dbReference>
<keyword evidence="6 10" id="KW-0472">Membrane</keyword>
<dbReference type="GO" id="GO:0006935">
    <property type="term" value="P:chemotaxis"/>
    <property type="evidence" value="ECO:0007669"/>
    <property type="project" value="UniProtKB-KW"/>
</dbReference>
<dbReference type="RefSeq" id="WP_066185607.1">
    <property type="nucleotide sequence ID" value="NZ_LCUJ01000002.1"/>
</dbReference>
<keyword evidence="2" id="KW-1003">Cell membrane</keyword>
<dbReference type="PATRIC" id="fig|544718.51.peg.632"/>
<keyword evidence="5 10" id="KW-1133">Transmembrane helix</keyword>
<proteinExistence type="inferred from homology"/>
<dbReference type="AlphaFoldDB" id="A0A1C0B7U6"/>
<evidence type="ECO:0000313" key="13">
    <source>
        <dbReference type="Proteomes" id="UP000093281"/>
    </source>
</evidence>
<evidence type="ECO:0000256" key="3">
    <source>
        <dbReference type="ARBA" id="ARBA00022500"/>
    </source>
</evidence>
<keyword evidence="3" id="KW-0145">Chemotaxis</keyword>
<dbReference type="PANTHER" id="PTHR43531:SF11">
    <property type="entry name" value="METHYL-ACCEPTING CHEMOTAXIS PROTEIN 3"/>
    <property type="match status" value="1"/>
</dbReference>
<dbReference type="STRING" id="544718.AAX25_00429"/>
<dbReference type="CDD" id="cd12912">
    <property type="entry name" value="PDC2_MCP_like"/>
    <property type="match status" value="1"/>
</dbReference>
<evidence type="ECO:0000313" key="12">
    <source>
        <dbReference type="EMBL" id="OCL99602.1"/>
    </source>
</evidence>
<dbReference type="SMART" id="SM00283">
    <property type="entry name" value="MA"/>
    <property type="match status" value="1"/>
</dbReference>